<evidence type="ECO:0000313" key="2">
    <source>
        <dbReference type="Proteomes" id="UP000267159"/>
    </source>
</evidence>
<protein>
    <submittedName>
        <fullName evidence="1">Uncharacterized protein</fullName>
    </submittedName>
</protein>
<reference evidence="1 2" key="1">
    <citation type="submission" date="2018-09" db="EMBL/GenBank/DDBJ databases">
        <title>Murine metabolic-syndrome-specific gut microbial biobank.</title>
        <authorList>
            <person name="Liu C."/>
        </authorList>
    </citation>
    <scope>NUCLEOTIDE SEQUENCE [LARGE SCALE GENOMIC DNA]</scope>
    <source>
        <strain evidence="1 2">0.1X-D8-26</strain>
    </source>
</reference>
<accession>A0A3L7Z6D4</accession>
<dbReference type="RefSeq" id="WP_121765518.1">
    <property type="nucleotide sequence ID" value="NZ_JAQOUP010000130.1"/>
</dbReference>
<dbReference type="Proteomes" id="UP000267159">
    <property type="component" value="Unassembled WGS sequence"/>
</dbReference>
<dbReference type="EMBL" id="RAZM01000012">
    <property type="protein sequence ID" value="RLT80865.1"/>
    <property type="molecule type" value="Genomic_DNA"/>
</dbReference>
<proteinExistence type="predicted"/>
<sequence length="59" mass="6776">MEKDKKVCCICGKEFTEWGNDPYPVKEDGECCRSCNWGVVIPKRVELSKREHEQGTGKN</sequence>
<comment type="caution">
    <text evidence="1">The sequence shown here is derived from an EMBL/GenBank/DDBJ whole genome shotgun (WGS) entry which is preliminary data.</text>
</comment>
<organism evidence="1 2">
    <name type="scientific">Bacteroides acidifaciens</name>
    <dbReference type="NCBI Taxonomy" id="85831"/>
    <lineage>
        <taxon>Bacteria</taxon>
        <taxon>Pseudomonadati</taxon>
        <taxon>Bacteroidota</taxon>
        <taxon>Bacteroidia</taxon>
        <taxon>Bacteroidales</taxon>
        <taxon>Bacteroidaceae</taxon>
        <taxon>Bacteroides</taxon>
    </lineage>
</organism>
<dbReference type="AlphaFoldDB" id="A0A3L7Z6D4"/>
<name>A0A3L7Z6D4_9BACE</name>
<gene>
    <name evidence="1" type="ORF">D7Y07_05625</name>
</gene>
<evidence type="ECO:0000313" key="1">
    <source>
        <dbReference type="EMBL" id="RLT80865.1"/>
    </source>
</evidence>